<gene>
    <name evidence="1" type="ORF">INT48_009395</name>
</gene>
<organism evidence="1 2">
    <name type="scientific">Thamnidium elegans</name>
    <dbReference type="NCBI Taxonomy" id="101142"/>
    <lineage>
        <taxon>Eukaryota</taxon>
        <taxon>Fungi</taxon>
        <taxon>Fungi incertae sedis</taxon>
        <taxon>Mucoromycota</taxon>
        <taxon>Mucoromycotina</taxon>
        <taxon>Mucoromycetes</taxon>
        <taxon>Mucorales</taxon>
        <taxon>Mucorineae</taxon>
        <taxon>Mucoraceae</taxon>
        <taxon>Thamnidium</taxon>
    </lineage>
</organism>
<proteinExistence type="predicted"/>
<reference evidence="1" key="1">
    <citation type="submission" date="2021-01" db="EMBL/GenBank/DDBJ databases">
        <title>Metabolic potential, ecology and presence of endohyphal bacteria is reflected in genomic diversity of Mucoromycotina.</title>
        <authorList>
            <person name="Muszewska A."/>
            <person name="Okrasinska A."/>
            <person name="Steczkiewicz K."/>
            <person name="Drgas O."/>
            <person name="Orlowska M."/>
            <person name="Perlinska-Lenart U."/>
            <person name="Aleksandrzak-Piekarczyk T."/>
            <person name="Szatraj K."/>
            <person name="Zielenkiewicz U."/>
            <person name="Pilsyk S."/>
            <person name="Malc E."/>
            <person name="Mieczkowski P."/>
            <person name="Kruszewska J.S."/>
            <person name="Biernat P."/>
            <person name="Pawlowska J."/>
        </authorList>
    </citation>
    <scope>NUCLEOTIDE SEQUENCE</scope>
    <source>
        <strain evidence="1">WA0000018081</strain>
    </source>
</reference>
<protein>
    <recommendedName>
        <fullName evidence="3">DSC E3 ubiquitin ligase complex subunit 3 ubiquitin-like domain-containing protein</fullName>
    </recommendedName>
</protein>
<keyword evidence="2" id="KW-1185">Reference proteome</keyword>
<dbReference type="EMBL" id="JAEPRE010000125">
    <property type="protein sequence ID" value="KAG2232047.1"/>
    <property type="molecule type" value="Genomic_DNA"/>
</dbReference>
<accession>A0A8H7SPQ5</accession>
<name>A0A8H7SPQ5_9FUNG</name>
<evidence type="ECO:0000313" key="1">
    <source>
        <dbReference type="EMBL" id="KAG2232047.1"/>
    </source>
</evidence>
<evidence type="ECO:0008006" key="3">
    <source>
        <dbReference type="Google" id="ProtNLM"/>
    </source>
</evidence>
<comment type="caution">
    <text evidence="1">The sequence shown here is derived from an EMBL/GenBank/DDBJ whole genome shotgun (WGS) entry which is preliminary data.</text>
</comment>
<sequence length="130" mass="14272">MGCCSSIPQEEGEEPQTLATTHVKQVTNTRTFSSLVDSVHAEKLNQGSSLDSKPPYITVDGLRKDLLCHLDNYTSSTRVKLIYLGRILPDQHVIVPTMTDLDAPLPTPPKKSTIQIQKEGVIQAMVTNLS</sequence>
<dbReference type="Proteomes" id="UP000613177">
    <property type="component" value="Unassembled WGS sequence"/>
</dbReference>
<evidence type="ECO:0000313" key="2">
    <source>
        <dbReference type="Proteomes" id="UP000613177"/>
    </source>
</evidence>
<dbReference type="AlphaFoldDB" id="A0A8H7SPQ5"/>